<dbReference type="InterPro" id="IPR036388">
    <property type="entry name" value="WH-like_DNA-bd_sf"/>
</dbReference>
<dbReference type="RefSeq" id="WP_253661576.1">
    <property type="nucleotide sequence ID" value="NZ_BAAAJQ010000001.1"/>
</dbReference>
<dbReference type="Pfam" id="PF03704">
    <property type="entry name" value="BTAD"/>
    <property type="match status" value="1"/>
</dbReference>
<dbReference type="Pfam" id="PF13191">
    <property type="entry name" value="AAA_16"/>
    <property type="match status" value="1"/>
</dbReference>
<dbReference type="InterPro" id="IPR027417">
    <property type="entry name" value="P-loop_NTPase"/>
</dbReference>
<evidence type="ECO:0000259" key="2">
    <source>
        <dbReference type="SMART" id="SM01043"/>
    </source>
</evidence>
<keyword evidence="4" id="KW-1185">Reference proteome</keyword>
<dbReference type="Proteomes" id="UP001206895">
    <property type="component" value="Unassembled WGS sequence"/>
</dbReference>
<reference evidence="3 4" key="1">
    <citation type="submission" date="2022-06" db="EMBL/GenBank/DDBJ databases">
        <title>Genomic Encyclopedia of Archaeal and Bacterial Type Strains, Phase II (KMG-II): from individual species to whole genera.</title>
        <authorList>
            <person name="Goeker M."/>
        </authorList>
    </citation>
    <scope>NUCLEOTIDE SEQUENCE [LARGE SCALE GENOMIC DNA]</scope>
    <source>
        <strain evidence="3 4">DSM 44693</strain>
    </source>
</reference>
<dbReference type="InterPro" id="IPR051677">
    <property type="entry name" value="AfsR-DnrI-RedD_regulator"/>
</dbReference>
<gene>
    <name evidence="3" type="ORF">LX13_002421</name>
</gene>
<dbReference type="SUPFAM" id="SSF46894">
    <property type="entry name" value="C-terminal effector domain of the bipartite response regulators"/>
    <property type="match status" value="1"/>
</dbReference>
<dbReference type="Gene3D" id="1.25.40.10">
    <property type="entry name" value="Tetratricopeptide repeat domain"/>
    <property type="match status" value="1"/>
</dbReference>
<evidence type="ECO:0000313" key="3">
    <source>
        <dbReference type="EMBL" id="MCP2176602.1"/>
    </source>
</evidence>
<evidence type="ECO:0000259" key="1">
    <source>
        <dbReference type="SMART" id="SM00382"/>
    </source>
</evidence>
<accession>A0ABT1HEC0</accession>
<comment type="caution">
    <text evidence="3">The sequence shown here is derived from an EMBL/GenBank/DDBJ whole genome shotgun (WGS) entry which is preliminary data.</text>
</comment>
<dbReference type="SMART" id="SM01043">
    <property type="entry name" value="BTAD"/>
    <property type="match status" value="1"/>
</dbReference>
<dbReference type="InterPro" id="IPR016032">
    <property type="entry name" value="Sig_transdc_resp-reg_C-effctor"/>
</dbReference>
<dbReference type="PANTHER" id="PTHR35807">
    <property type="entry name" value="TRANSCRIPTIONAL REGULATOR REDD-RELATED"/>
    <property type="match status" value="1"/>
</dbReference>
<dbReference type="InterPro" id="IPR003593">
    <property type="entry name" value="AAA+_ATPase"/>
</dbReference>
<proteinExistence type="predicted"/>
<evidence type="ECO:0000313" key="4">
    <source>
        <dbReference type="Proteomes" id="UP001206895"/>
    </source>
</evidence>
<dbReference type="InterPro" id="IPR041664">
    <property type="entry name" value="AAA_16"/>
</dbReference>
<protein>
    <submittedName>
        <fullName evidence="3">Transcriptional activator domain-containing protein</fullName>
    </submittedName>
</protein>
<sequence>MELDEAVAIRLIGEVRVVHGGHVVHPRVVGGARCVEVLAYLAVNRHREIPQDELAGLLWSDNRPQSWNAALRGVLSRVRDTMELAAMPAGSVRSRGGNVRLSLPDGFMTDIELVRRYCAAPDADLGVAVANARRALDLTAAPALAGAAGAWADDVRTETQHLRRRALEIDASGSLTLGEPARAIASAEGLLALDPLRESAYRTAMSGYLALGERGQALQVAARCRQILDDELGVAPSAETESLYLQILRADEPDSAVPGSALAGSGVPSPTIDIGDDFVGRGAELVTITEAIGRADRGRGQFVVVAGEAGSGKTTIALEVMRRAHAAGAHILFGRCSDEAVVPFEPFVEAVGRELDALGMTEARQWLRSNGTDILRLVPNAVRRFGEMAPARTEVDERAVIMTAVLDWLTSPVRSGPTVLVIDDLHWASAATLAVIRYLIHASEQSRLCVVATVRDELADGADIRATLAAPTRSSGVQRLHLGGFSLAEIGALVDAADTALDPVTLYERTDGLPLFVASLIGSYEPGAGGTLPASVAESVAQRERLLSPAALVLLQLCSVVGMVSQRLVLRSVASDLDDIAFADALDELVRNRLVTENPTETKVRLRHPLVQEAVYEGVTGRRRAEMHTRVARTSEHLGGVTAAEDYSRLAYHFSRGLDSERPRAAEFSRRAGDSAMSIGAYEDAVVFYTSAAEQLLPRGDSAQRCRLLVDLGRAQRKARDPAFRPTLFDAVTMAKRLGDTELQVTATLANDQPGTLYVHIHSDHERIDTLYDALHVLESDGHGDGSAAARLLAQLAIELLWLADSRVLRDLLTRSIGAARVSGDQEALVAALSAVLVALRAPLCTEMRRAAYTELMTVLDDSPARRVDALMSTWIARNQIEYGHLTAAARTRSGLTPARVSRDPELAWLVRNIDFSIDLAAGRLQRCESTFDALRDIPASPAVTYTYGRLLGQLFALRTLRGDMSEIVAAADGIIERLDIVDTYRVCLATAYVDVGNRGAAVELVDWYDRRRINEIPRNHMWLATIATIGRAAAQVGNAEVCQIAYDLLLDHSGESTITWASIYGVVDHHLTELAIALGRFDRAAAHLDVAFTEHERRGFMGWYAETAYLATLLEVRRDGQASDATIGRARRLADDVAATAVRRRIDALRPISRPAHSSPG</sequence>
<dbReference type="SMART" id="SM00382">
    <property type="entry name" value="AAA"/>
    <property type="match status" value="1"/>
</dbReference>
<dbReference type="Gene3D" id="1.10.10.10">
    <property type="entry name" value="Winged helix-like DNA-binding domain superfamily/Winged helix DNA-binding domain"/>
    <property type="match status" value="1"/>
</dbReference>
<dbReference type="SUPFAM" id="SSF52540">
    <property type="entry name" value="P-loop containing nucleoside triphosphate hydrolases"/>
    <property type="match status" value="1"/>
</dbReference>
<name>A0ABT1HEC0_9NOCA</name>
<feature type="domain" description="AAA+ ATPase" evidence="1">
    <location>
        <begin position="299"/>
        <end position="484"/>
    </location>
</feature>
<organism evidence="3 4">
    <name type="scientific">Williamsia maris</name>
    <dbReference type="NCBI Taxonomy" id="72806"/>
    <lineage>
        <taxon>Bacteria</taxon>
        <taxon>Bacillati</taxon>
        <taxon>Actinomycetota</taxon>
        <taxon>Actinomycetes</taxon>
        <taxon>Mycobacteriales</taxon>
        <taxon>Nocardiaceae</taxon>
        <taxon>Williamsia</taxon>
    </lineage>
</organism>
<dbReference type="Gene3D" id="3.40.50.300">
    <property type="entry name" value="P-loop containing nucleotide triphosphate hydrolases"/>
    <property type="match status" value="1"/>
</dbReference>
<feature type="domain" description="Bacterial transcriptional activator" evidence="2">
    <location>
        <begin position="109"/>
        <end position="248"/>
    </location>
</feature>
<dbReference type="InterPro" id="IPR005158">
    <property type="entry name" value="BTAD"/>
</dbReference>
<dbReference type="SUPFAM" id="SSF48452">
    <property type="entry name" value="TPR-like"/>
    <property type="match status" value="1"/>
</dbReference>
<dbReference type="EMBL" id="JAMTCJ010000002">
    <property type="protein sequence ID" value="MCP2176602.1"/>
    <property type="molecule type" value="Genomic_DNA"/>
</dbReference>
<dbReference type="InterPro" id="IPR011990">
    <property type="entry name" value="TPR-like_helical_dom_sf"/>
</dbReference>